<evidence type="ECO:0000313" key="1">
    <source>
        <dbReference type="EMBL" id="MBX51013.1"/>
    </source>
</evidence>
<accession>A0A2P2P8N3</accession>
<protein>
    <submittedName>
        <fullName evidence="1">Uncharacterized protein</fullName>
    </submittedName>
</protein>
<reference evidence="1" key="1">
    <citation type="submission" date="2018-02" db="EMBL/GenBank/DDBJ databases">
        <title>Rhizophora mucronata_Transcriptome.</title>
        <authorList>
            <person name="Meera S.P."/>
            <person name="Sreeshan A."/>
            <person name="Augustine A."/>
        </authorList>
    </citation>
    <scope>NUCLEOTIDE SEQUENCE</scope>
    <source>
        <tissue evidence="1">Leaf</tissue>
    </source>
</reference>
<dbReference type="AlphaFoldDB" id="A0A2P2P8N3"/>
<organism evidence="1">
    <name type="scientific">Rhizophora mucronata</name>
    <name type="common">Asiatic mangrove</name>
    <dbReference type="NCBI Taxonomy" id="61149"/>
    <lineage>
        <taxon>Eukaryota</taxon>
        <taxon>Viridiplantae</taxon>
        <taxon>Streptophyta</taxon>
        <taxon>Embryophyta</taxon>
        <taxon>Tracheophyta</taxon>
        <taxon>Spermatophyta</taxon>
        <taxon>Magnoliopsida</taxon>
        <taxon>eudicotyledons</taxon>
        <taxon>Gunneridae</taxon>
        <taxon>Pentapetalae</taxon>
        <taxon>rosids</taxon>
        <taxon>fabids</taxon>
        <taxon>Malpighiales</taxon>
        <taxon>Rhizophoraceae</taxon>
        <taxon>Rhizophora</taxon>
    </lineage>
</organism>
<name>A0A2P2P8N3_RHIMU</name>
<dbReference type="EMBL" id="GGEC01070529">
    <property type="protein sequence ID" value="MBX51013.1"/>
    <property type="molecule type" value="Transcribed_RNA"/>
</dbReference>
<sequence>MGFLGKDVWLRLVHISRKWLGEAFCQLVNMVC</sequence>
<proteinExistence type="predicted"/>